<evidence type="ECO:0008006" key="3">
    <source>
        <dbReference type="Google" id="ProtNLM"/>
    </source>
</evidence>
<dbReference type="OrthoDB" id="3773913at2"/>
<name>A0A4U0RC38_9ACTN</name>
<dbReference type="RefSeq" id="WP_136731704.1">
    <property type="nucleotide sequence ID" value="NZ_SUMC01000292.1"/>
</dbReference>
<keyword evidence="2" id="KW-1185">Reference proteome</keyword>
<evidence type="ECO:0000313" key="2">
    <source>
        <dbReference type="Proteomes" id="UP000305778"/>
    </source>
</evidence>
<proteinExistence type="predicted"/>
<comment type="caution">
    <text evidence="1">The sequence shown here is derived from an EMBL/GenBank/DDBJ whole genome shotgun (WGS) entry which is preliminary data.</text>
</comment>
<protein>
    <recommendedName>
        <fullName evidence="3">Integrase</fullName>
    </recommendedName>
</protein>
<dbReference type="EMBL" id="SUMC01000292">
    <property type="protein sequence ID" value="TJZ92080.1"/>
    <property type="molecule type" value="Genomic_DNA"/>
</dbReference>
<organism evidence="1 2">
    <name type="scientific">Actinacidiphila oryziradicis</name>
    <dbReference type="NCBI Taxonomy" id="2571141"/>
    <lineage>
        <taxon>Bacteria</taxon>
        <taxon>Bacillati</taxon>
        <taxon>Actinomycetota</taxon>
        <taxon>Actinomycetes</taxon>
        <taxon>Kitasatosporales</taxon>
        <taxon>Streptomycetaceae</taxon>
        <taxon>Actinacidiphila</taxon>
    </lineage>
</organism>
<evidence type="ECO:0000313" key="1">
    <source>
        <dbReference type="EMBL" id="TJZ92080.1"/>
    </source>
</evidence>
<gene>
    <name evidence="1" type="ORF">FCI23_55260</name>
</gene>
<accession>A0A4U0RC38</accession>
<dbReference type="AlphaFoldDB" id="A0A4U0RC38"/>
<sequence>MREALYGWAFRATLTATGGVVSRADAETPPPEVAAALAWIAKHSLKVTEAARPERMRAGLEALSLKLDGEPAADNTAARKRTVLSNAMRYAVERDILSASPLLQIDWTPPVRHAEVDFRYAPNPKQAAALIAAVQEQGATTLLAAVPYSLRHAGVSLWINSGVDPVNPLVS</sequence>
<dbReference type="Proteomes" id="UP000305778">
    <property type="component" value="Unassembled WGS sequence"/>
</dbReference>
<reference evidence="1 2" key="1">
    <citation type="submission" date="2019-04" db="EMBL/GenBank/DDBJ databases">
        <title>Streptomyces oryziradicis sp. nov., a novel actinomycete isolated from rhizosphere soil of rice (Oryza sativa L.).</title>
        <authorList>
            <person name="Li C."/>
        </authorList>
    </citation>
    <scope>NUCLEOTIDE SEQUENCE [LARGE SCALE GENOMIC DNA]</scope>
    <source>
        <strain evidence="1 2">NEAU-C40</strain>
    </source>
</reference>